<accession>A0A061B815</accession>
<proteinExistence type="predicted"/>
<evidence type="ECO:0000313" key="2">
    <source>
        <dbReference type="EMBL" id="CDR44023.1"/>
    </source>
</evidence>
<keyword evidence="1" id="KW-0175">Coiled coil</keyword>
<organism evidence="2">
    <name type="scientific">Cyberlindnera fabianii</name>
    <name type="common">Yeast</name>
    <name type="synonym">Hansenula fabianii</name>
    <dbReference type="NCBI Taxonomy" id="36022"/>
    <lineage>
        <taxon>Eukaryota</taxon>
        <taxon>Fungi</taxon>
        <taxon>Dikarya</taxon>
        <taxon>Ascomycota</taxon>
        <taxon>Saccharomycotina</taxon>
        <taxon>Saccharomycetes</taxon>
        <taxon>Phaffomycetales</taxon>
        <taxon>Phaffomycetaceae</taxon>
        <taxon>Cyberlindnera</taxon>
    </lineage>
</organism>
<dbReference type="VEuPathDB" id="FungiDB:BON22_1827"/>
<sequence>MDHHKKITLNLLDVKHLQSQFTKDATNKLNLYLPTTDNSDPLKNRVSELVNDFIFEIFERSKDSLEIDGSDGSTSLRKMLENPTNEVEPFDFSLQEQVRKLYQEVENETIRLTKLRRETPQNFRSTYEESFQKSFSVLQEFQKEIEELETAKYDDDDSVLIEREKTFTEQVKPKLEEMTFQYEESIKTLKEIKDNIPEERSELAKLEQITKFLKEKD</sequence>
<dbReference type="AlphaFoldDB" id="A0A061B815"/>
<protein>
    <submittedName>
        <fullName evidence="2">CYFA0S13e01772g1_1</fullName>
    </submittedName>
</protein>
<dbReference type="InterPro" id="IPR013950">
    <property type="entry name" value="Mis14/Nsl1"/>
</dbReference>
<name>A0A061B815_CYBFA</name>
<reference evidence="2" key="1">
    <citation type="journal article" date="2014" name="Genome Announc.">
        <title>Genome sequence of the yeast Cyberlindnera fabianii (Hansenula fabianii).</title>
        <authorList>
            <person name="Freel K.C."/>
            <person name="Sarilar V."/>
            <person name="Neuveglise C."/>
            <person name="Devillers H."/>
            <person name="Friedrich A."/>
            <person name="Schacherer J."/>
        </authorList>
    </citation>
    <scope>NUCLEOTIDE SEQUENCE</scope>
    <source>
        <strain evidence="2">YJS4271</strain>
    </source>
</reference>
<dbReference type="PANTHER" id="PTHR31749:SF3">
    <property type="entry name" value="KINETOCHORE-ASSOCIATED PROTEIN NSL1 HOMOLOG"/>
    <property type="match status" value="1"/>
</dbReference>
<gene>
    <name evidence="2" type="ORF">CYFA0S_13e01772g</name>
</gene>
<dbReference type="OrthoDB" id="2135762at2759"/>
<dbReference type="PhylomeDB" id="A0A061B815"/>
<dbReference type="GO" id="GO:0000444">
    <property type="term" value="C:MIS12/MIND type complex"/>
    <property type="evidence" value="ECO:0007669"/>
    <property type="project" value="TreeGrafter"/>
</dbReference>
<evidence type="ECO:0000256" key="1">
    <source>
        <dbReference type="SAM" id="Coils"/>
    </source>
</evidence>
<dbReference type="GO" id="GO:0000070">
    <property type="term" value="P:mitotic sister chromatid segregation"/>
    <property type="evidence" value="ECO:0007669"/>
    <property type="project" value="InterPro"/>
</dbReference>
<dbReference type="Pfam" id="PF08641">
    <property type="entry name" value="Mis14"/>
    <property type="match status" value="1"/>
</dbReference>
<feature type="coiled-coil region" evidence="1">
    <location>
        <begin position="175"/>
        <end position="209"/>
    </location>
</feature>
<dbReference type="PANTHER" id="PTHR31749">
    <property type="entry name" value="KINETOCHORE-ASSOCIATED PROTEIN NSL1 HOMOLOG"/>
    <property type="match status" value="1"/>
</dbReference>
<dbReference type="EMBL" id="LK052898">
    <property type="protein sequence ID" value="CDR44023.1"/>
    <property type="molecule type" value="Genomic_DNA"/>
</dbReference>